<dbReference type="GO" id="GO:0002227">
    <property type="term" value="P:innate immune response in mucosa"/>
    <property type="evidence" value="ECO:0007669"/>
    <property type="project" value="TreeGrafter"/>
</dbReference>
<dbReference type="GeneTree" id="ENSGT00940000153268"/>
<dbReference type="GO" id="GO:0071222">
    <property type="term" value="P:cellular response to lipopolysaccharide"/>
    <property type="evidence" value="ECO:0007669"/>
    <property type="project" value="TreeGrafter"/>
</dbReference>
<evidence type="ECO:0000256" key="5">
    <source>
        <dbReference type="ARBA" id="ARBA00022729"/>
    </source>
</evidence>
<evidence type="ECO:0000313" key="11">
    <source>
        <dbReference type="Ensembl" id="ENSEASP00005013708.1"/>
    </source>
</evidence>
<dbReference type="GO" id="GO:0005615">
    <property type="term" value="C:extracellular space"/>
    <property type="evidence" value="ECO:0007669"/>
    <property type="project" value="InterPro"/>
</dbReference>
<comment type="similarity">
    <text evidence="2">Belongs to the alpha-defensin family.</text>
</comment>
<dbReference type="InterPro" id="IPR016327">
    <property type="entry name" value="Alpha-defensin"/>
</dbReference>
<evidence type="ECO:0000313" key="12">
    <source>
        <dbReference type="Proteomes" id="UP000694387"/>
    </source>
</evidence>
<dbReference type="InterPro" id="IPR002366">
    <property type="entry name" value="Alpha-defensin_N"/>
</dbReference>
<dbReference type="GO" id="GO:0031012">
    <property type="term" value="C:extracellular matrix"/>
    <property type="evidence" value="ECO:0007669"/>
    <property type="project" value="TreeGrafter"/>
</dbReference>
<evidence type="ECO:0000256" key="4">
    <source>
        <dbReference type="ARBA" id="ARBA00022529"/>
    </source>
</evidence>
<dbReference type="PANTHER" id="PTHR11876:SF28">
    <property type="entry name" value="ALPHA-DEFENSIN 1"/>
    <property type="match status" value="1"/>
</dbReference>
<keyword evidence="6" id="KW-0211">Defensin</keyword>
<reference evidence="11" key="2">
    <citation type="submission" date="2025-08" db="UniProtKB">
        <authorList>
            <consortium name="Ensembl"/>
        </authorList>
    </citation>
    <scope>IDENTIFICATION</scope>
</reference>
<keyword evidence="7" id="KW-0044">Antibiotic</keyword>
<evidence type="ECO:0000256" key="1">
    <source>
        <dbReference type="ARBA" id="ARBA00004613"/>
    </source>
</evidence>
<dbReference type="AlphaFoldDB" id="A0A8C4PL34"/>
<proteinExistence type="inferred from homology"/>
<dbReference type="PROSITE" id="PS00269">
    <property type="entry name" value="DEFENSIN"/>
    <property type="match status" value="1"/>
</dbReference>
<keyword evidence="12" id="KW-1185">Reference proteome</keyword>
<dbReference type="GO" id="GO:0019731">
    <property type="term" value="P:antibacterial humoral response"/>
    <property type="evidence" value="ECO:0007669"/>
    <property type="project" value="TreeGrafter"/>
</dbReference>
<evidence type="ECO:0000256" key="9">
    <source>
        <dbReference type="SAM" id="SignalP"/>
    </source>
</evidence>
<dbReference type="GO" id="GO:0050830">
    <property type="term" value="P:defense response to Gram-positive bacterium"/>
    <property type="evidence" value="ECO:0007669"/>
    <property type="project" value="TreeGrafter"/>
</dbReference>
<dbReference type="Ensembl" id="ENSEAST00005014884.2">
    <property type="protein sequence ID" value="ENSEASP00005013708.1"/>
    <property type="gene ID" value="ENSEASG00005009576.2"/>
</dbReference>
<dbReference type="GO" id="GO:0061844">
    <property type="term" value="P:antimicrobial humoral immune response mediated by antimicrobial peptide"/>
    <property type="evidence" value="ECO:0007669"/>
    <property type="project" value="TreeGrafter"/>
</dbReference>
<accession>A0A8C4PL34</accession>
<dbReference type="Pfam" id="PF00323">
    <property type="entry name" value="Defensin_1"/>
    <property type="match status" value="1"/>
</dbReference>
<keyword evidence="5 9" id="KW-0732">Signal</keyword>
<reference evidence="11 12" key="1">
    <citation type="journal article" date="2020" name="Nat. Commun.">
        <title>Donkey genomes provide new insights into domestication and selection for coat color.</title>
        <authorList>
            <person name="Wang"/>
            <person name="C."/>
            <person name="Li"/>
            <person name="H."/>
            <person name="Guo"/>
            <person name="Y."/>
            <person name="Huang"/>
            <person name="J."/>
            <person name="Sun"/>
            <person name="Y."/>
            <person name="Min"/>
            <person name="J."/>
            <person name="Wang"/>
            <person name="J."/>
            <person name="Fang"/>
            <person name="X."/>
            <person name="Zhao"/>
            <person name="Z."/>
            <person name="Wang"/>
            <person name="S."/>
            <person name="Zhang"/>
            <person name="Y."/>
            <person name="Liu"/>
            <person name="Q."/>
            <person name="Jiang"/>
            <person name="Q."/>
            <person name="Wang"/>
            <person name="X."/>
            <person name="Guo"/>
            <person name="Y."/>
            <person name="Yang"/>
            <person name="C."/>
            <person name="Wang"/>
            <person name="Y."/>
            <person name="Tian"/>
            <person name="F."/>
            <person name="Zhuang"/>
            <person name="G."/>
            <person name="Fan"/>
            <person name="Y."/>
            <person name="Gao"/>
            <person name="Q."/>
            <person name="Li"/>
            <person name="Y."/>
            <person name="Ju"/>
            <person name="Z."/>
            <person name="Li"/>
            <person name="J."/>
            <person name="Li"/>
            <person name="R."/>
            <person name="Hou"/>
            <person name="M."/>
            <person name="Yang"/>
            <person name="G."/>
            <person name="Liu"/>
            <person name="G."/>
            <person name="Liu"/>
            <person name="W."/>
            <person name="Guo"/>
            <person name="J."/>
            <person name="Pan"/>
            <person name="S."/>
            <person name="Fan"/>
            <person name="G."/>
            <person name="Zhang"/>
            <person name="W."/>
            <person name="Zhang"/>
            <person name="R."/>
            <person name="Yu"/>
            <person name="J."/>
            <person name="Zhang"/>
            <person name="X."/>
            <person name="Yin"/>
            <person name="Q."/>
            <person name="Ji"/>
            <person name="C."/>
            <person name="Jin"/>
            <person name="Y."/>
            <person name="Yue"/>
            <person name="G."/>
            <person name="Liu"/>
            <person name="M."/>
            <person name="Xu"/>
            <person name="J."/>
            <person name="Liu"/>
            <person name="S."/>
            <person name="Jordana"/>
            <person name="J."/>
            <person name="Noce"/>
            <person name="A."/>
            <person name="Amills"/>
            <person name="M."/>
            <person name="Wu"/>
            <person name="D.D."/>
            <person name="Li"/>
            <person name="S."/>
            <person name="Zhou"/>
            <person name="X. and Zhong"/>
            <person name="J."/>
        </authorList>
    </citation>
    <scope>NUCLEOTIDE SEQUENCE [LARGE SCALE GENOMIC DNA]</scope>
</reference>
<feature type="chain" id="PRO_5034844319" description="Mammalian defensins domain-containing protein" evidence="9">
    <location>
        <begin position="20"/>
        <end position="109"/>
    </location>
</feature>
<evidence type="ECO:0000256" key="7">
    <source>
        <dbReference type="ARBA" id="ARBA00023022"/>
    </source>
</evidence>
<sequence length="109" mass="12357">MRTLALLTALLLLALQVQTQKSEKAADQVPAQDQPEAEFQEVIISFGGNERSAQNDTALQEASTCRCRVFCRFRERRSGTCTGRGIQNRLCCPRRRPNRFRPTVAQDFI</sequence>
<dbReference type="OMA" id="CRTSRCY"/>
<dbReference type="GO" id="GO:0051673">
    <property type="term" value="P:disruption of plasma membrane integrity in another organism"/>
    <property type="evidence" value="ECO:0007669"/>
    <property type="project" value="TreeGrafter"/>
</dbReference>
<reference evidence="11" key="3">
    <citation type="submission" date="2025-09" db="UniProtKB">
        <authorList>
            <consortium name="Ensembl"/>
        </authorList>
    </citation>
    <scope>IDENTIFICATION</scope>
</reference>
<evidence type="ECO:0000256" key="2">
    <source>
        <dbReference type="ARBA" id="ARBA00006519"/>
    </source>
</evidence>
<comment type="subcellular location">
    <subcellularLocation>
        <location evidence="1">Secreted</location>
    </subcellularLocation>
</comment>
<feature type="domain" description="Mammalian defensins" evidence="10">
    <location>
        <begin position="65"/>
        <end position="92"/>
    </location>
</feature>
<dbReference type="InterPro" id="IPR006081">
    <property type="entry name" value="Alpha-defensin_C"/>
</dbReference>
<dbReference type="GO" id="GO:0050829">
    <property type="term" value="P:defense response to Gram-negative bacterium"/>
    <property type="evidence" value="ECO:0007669"/>
    <property type="project" value="TreeGrafter"/>
</dbReference>
<evidence type="ECO:0000259" key="10">
    <source>
        <dbReference type="PROSITE" id="PS00269"/>
    </source>
</evidence>
<dbReference type="PANTHER" id="PTHR11876">
    <property type="entry name" value="ALPHA-DEFENSIN 1"/>
    <property type="match status" value="1"/>
</dbReference>
<keyword evidence="4" id="KW-0929">Antimicrobial</keyword>
<evidence type="ECO:0000256" key="8">
    <source>
        <dbReference type="ARBA" id="ARBA00023157"/>
    </source>
</evidence>
<keyword evidence="3" id="KW-0964">Secreted</keyword>
<feature type="signal peptide" evidence="9">
    <location>
        <begin position="1"/>
        <end position="19"/>
    </location>
</feature>
<evidence type="ECO:0000256" key="6">
    <source>
        <dbReference type="ARBA" id="ARBA00022940"/>
    </source>
</evidence>
<keyword evidence="8" id="KW-1015">Disulfide bond</keyword>
<organism evidence="11 12">
    <name type="scientific">Equus asinus</name>
    <name type="common">Donkey</name>
    <name type="synonym">Equus africanus asinus</name>
    <dbReference type="NCBI Taxonomy" id="9793"/>
    <lineage>
        <taxon>Eukaryota</taxon>
        <taxon>Metazoa</taxon>
        <taxon>Chordata</taxon>
        <taxon>Craniata</taxon>
        <taxon>Vertebrata</taxon>
        <taxon>Euteleostomi</taxon>
        <taxon>Mammalia</taxon>
        <taxon>Eutheria</taxon>
        <taxon>Laurasiatheria</taxon>
        <taxon>Perissodactyla</taxon>
        <taxon>Equidae</taxon>
        <taxon>Equus</taxon>
    </lineage>
</organism>
<dbReference type="SMART" id="SM01418">
    <property type="entry name" value="Defensin_propep"/>
    <property type="match status" value="1"/>
</dbReference>
<name>A0A8C4PL34_EQUAS</name>
<dbReference type="Pfam" id="PF00879">
    <property type="entry name" value="Defensin_propep"/>
    <property type="match status" value="1"/>
</dbReference>
<evidence type="ECO:0000256" key="3">
    <source>
        <dbReference type="ARBA" id="ARBA00022525"/>
    </source>
</evidence>
<dbReference type="Proteomes" id="UP000694387">
    <property type="component" value="Chromosome 27"/>
</dbReference>
<protein>
    <recommendedName>
        <fullName evidence="10">Mammalian defensins domain-containing protein</fullName>
    </recommendedName>
</protein>
<dbReference type="PIRSF" id="PIRSF001875">
    <property type="entry name" value="Alpha-defensin"/>
    <property type="match status" value="1"/>
</dbReference>